<dbReference type="OrthoDB" id="9802177at2"/>
<sequence length="411" mass="45685">MKTLKFLLPALLICFGSLAKAQEKVNVKIKGFVAAETYFDTRKTVNAREGAILLYPAPESLDLEGNDLNDRSEFFMTTIQSRLNATVSGFEAFGAKGTAVIEGDFVGTSNDKSGLLRLRHAFIKLDWDKDQLLAGKYWHPMFIESAFPRVLHWGAGVPFGLLNRAPQLRYTRKFNKSKLSFALLSEMDFKSTGPEGANVKYVQQSSIPEISSRFETKLSNAVSTGLTVGYRTIMPLTVNSAGVKTNEKLGSYYMNYWLGITGKKFKWNIQSIYGQNMYNFTMIGGYGVKNVKSNGDYEYTNIKTWNLTSDIFTTTGNVRYGFNAGYSANLGADDDLAKNGDKFVGLYSRGSNIDYLYQLAPRIEFLTGKMKIGGEIIHTGAAYGTTQADGKVGDSDVVNSTRFLLHFKYAF</sequence>
<feature type="chain" id="PRO_5019173335" description="OmpL-like beta-barrel porin-2" evidence="1">
    <location>
        <begin position="22"/>
        <end position="411"/>
    </location>
</feature>
<dbReference type="AlphaFoldDB" id="A0A419X6V5"/>
<evidence type="ECO:0000256" key="1">
    <source>
        <dbReference type="SAM" id="SignalP"/>
    </source>
</evidence>
<dbReference type="SUPFAM" id="SSF56935">
    <property type="entry name" value="Porins"/>
    <property type="match status" value="1"/>
</dbReference>
<gene>
    <name evidence="2" type="ORF">BXY64_0283</name>
</gene>
<evidence type="ECO:0008006" key="4">
    <source>
        <dbReference type="Google" id="ProtNLM"/>
    </source>
</evidence>
<dbReference type="RefSeq" id="WP_120238194.1">
    <property type="nucleotide sequence ID" value="NZ_RAPQ01000008.1"/>
</dbReference>
<keyword evidence="3" id="KW-1185">Reference proteome</keyword>
<accession>A0A419X6V5</accession>
<feature type="signal peptide" evidence="1">
    <location>
        <begin position="1"/>
        <end position="21"/>
    </location>
</feature>
<reference evidence="2 3" key="1">
    <citation type="submission" date="2018-09" db="EMBL/GenBank/DDBJ databases">
        <title>Genomic Encyclopedia of Archaeal and Bacterial Type Strains, Phase II (KMG-II): from individual species to whole genera.</title>
        <authorList>
            <person name="Goeker M."/>
        </authorList>
    </citation>
    <scope>NUCLEOTIDE SEQUENCE [LARGE SCALE GENOMIC DNA]</scope>
    <source>
        <strain evidence="2 3">DSM 21950</strain>
    </source>
</reference>
<name>A0A419X6V5_9BACT</name>
<dbReference type="EMBL" id="RAPQ01000008">
    <property type="protein sequence ID" value="RKE03290.1"/>
    <property type="molecule type" value="Genomic_DNA"/>
</dbReference>
<proteinExistence type="predicted"/>
<keyword evidence="1" id="KW-0732">Signal</keyword>
<protein>
    <recommendedName>
        <fullName evidence="4">OmpL-like beta-barrel porin-2</fullName>
    </recommendedName>
</protein>
<organism evidence="2 3">
    <name type="scientific">Marinifilum flexuosum</name>
    <dbReference type="NCBI Taxonomy" id="1117708"/>
    <lineage>
        <taxon>Bacteria</taxon>
        <taxon>Pseudomonadati</taxon>
        <taxon>Bacteroidota</taxon>
        <taxon>Bacteroidia</taxon>
        <taxon>Marinilabiliales</taxon>
        <taxon>Marinifilaceae</taxon>
    </lineage>
</organism>
<evidence type="ECO:0000313" key="2">
    <source>
        <dbReference type="EMBL" id="RKE03290.1"/>
    </source>
</evidence>
<evidence type="ECO:0000313" key="3">
    <source>
        <dbReference type="Proteomes" id="UP000284531"/>
    </source>
</evidence>
<dbReference type="Proteomes" id="UP000284531">
    <property type="component" value="Unassembled WGS sequence"/>
</dbReference>
<comment type="caution">
    <text evidence="2">The sequence shown here is derived from an EMBL/GenBank/DDBJ whole genome shotgun (WGS) entry which is preliminary data.</text>
</comment>